<comment type="caution">
    <text evidence="1">The sequence shown here is derived from an EMBL/GenBank/DDBJ whole genome shotgun (WGS) entry which is preliminary data.</text>
</comment>
<dbReference type="AlphaFoldDB" id="A0A0V1BNU1"/>
<reference evidence="1 2" key="1">
    <citation type="submission" date="2015-01" db="EMBL/GenBank/DDBJ databases">
        <title>Evolution of Trichinella species and genotypes.</title>
        <authorList>
            <person name="Korhonen P.K."/>
            <person name="Edoardo P."/>
            <person name="Giuseppe L.R."/>
            <person name="Gasser R.B."/>
        </authorList>
    </citation>
    <scope>NUCLEOTIDE SEQUENCE [LARGE SCALE GENOMIC DNA]</scope>
    <source>
        <strain evidence="1">ISS3</strain>
    </source>
</reference>
<accession>A0A0V1BNU1</accession>
<dbReference type="InParanoid" id="A0A0V1BNU1"/>
<sequence length="204" mass="23104">MVEAGHVRQLGTPSLKQHRCLAEEIILAASVILYCSLSFHERGGMVCGTQRIYRKQCPAVRVKKSKDVPFEEDSYAESRPSTSIQLSDLTTRRRSVALKISDTKDNVPAMRRATRSEGYPSDANDLWNNFVTLSIAPHISQLLKQGELDFTHSLRSSRPVQYNEDRLNVFIPKVPHESTTELAEHMGYIPDTVARPFTLLKKHK</sequence>
<proteinExistence type="predicted"/>
<dbReference type="EMBL" id="JYDH01000027">
    <property type="protein sequence ID" value="KRY38163.1"/>
    <property type="molecule type" value="Genomic_DNA"/>
</dbReference>
<protein>
    <submittedName>
        <fullName evidence="1">Uncharacterized protein</fullName>
    </submittedName>
</protein>
<keyword evidence="2" id="KW-1185">Reference proteome</keyword>
<name>A0A0V1BNU1_TRISP</name>
<gene>
    <name evidence="1" type="ORF">T01_6903</name>
</gene>
<organism evidence="1 2">
    <name type="scientific">Trichinella spiralis</name>
    <name type="common">Trichina worm</name>
    <dbReference type="NCBI Taxonomy" id="6334"/>
    <lineage>
        <taxon>Eukaryota</taxon>
        <taxon>Metazoa</taxon>
        <taxon>Ecdysozoa</taxon>
        <taxon>Nematoda</taxon>
        <taxon>Enoplea</taxon>
        <taxon>Dorylaimia</taxon>
        <taxon>Trichinellida</taxon>
        <taxon>Trichinellidae</taxon>
        <taxon>Trichinella</taxon>
    </lineage>
</organism>
<evidence type="ECO:0000313" key="1">
    <source>
        <dbReference type="EMBL" id="KRY38163.1"/>
    </source>
</evidence>
<dbReference type="Proteomes" id="UP000054776">
    <property type="component" value="Unassembled WGS sequence"/>
</dbReference>
<evidence type="ECO:0000313" key="2">
    <source>
        <dbReference type="Proteomes" id="UP000054776"/>
    </source>
</evidence>